<dbReference type="GO" id="GO:0055085">
    <property type="term" value="P:transmembrane transport"/>
    <property type="evidence" value="ECO:0007669"/>
    <property type="project" value="InterPro"/>
</dbReference>
<comment type="subcellular location">
    <subcellularLocation>
        <location evidence="1 8">Cell membrane</location>
        <topology evidence="1 8">Multi-pass membrane protein</topology>
    </subcellularLocation>
</comment>
<evidence type="ECO:0000313" key="10">
    <source>
        <dbReference type="EMBL" id="OZI71965.1"/>
    </source>
</evidence>
<evidence type="ECO:0000256" key="7">
    <source>
        <dbReference type="ARBA" id="ARBA00023136"/>
    </source>
</evidence>
<dbReference type="Gene3D" id="1.10.3720.10">
    <property type="entry name" value="MetI-like"/>
    <property type="match status" value="1"/>
</dbReference>
<dbReference type="AlphaFoldDB" id="A0A261VD80"/>
<evidence type="ECO:0000313" key="11">
    <source>
        <dbReference type="Proteomes" id="UP000216429"/>
    </source>
</evidence>
<evidence type="ECO:0000256" key="1">
    <source>
        <dbReference type="ARBA" id="ARBA00004651"/>
    </source>
</evidence>
<evidence type="ECO:0000256" key="6">
    <source>
        <dbReference type="ARBA" id="ARBA00022989"/>
    </source>
</evidence>
<organism evidence="10 11">
    <name type="scientific">Bordetella genomosp. 12</name>
    <dbReference type="NCBI Taxonomy" id="463035"/>
    <lineage>
        <taxon>Bacteria</taxon>
        <taxon>Pseudomonadati</taxon>
        <taxon>Pseudomonadota</taxon>
        <taxon>Betaproteobacteria</taxon>
        <taxon>Burkholderiales</taxon>
        <taxon>Alcaligenaceae</taxon>
        <taxon>Bordetella</taxon>
    </lineage>
</organism>
<dbReference type="Pfam" id="PF00528">
    <property type="entry name" value="BPD_transp_1"/>
    <property type="match status" value="1"/>
</dbReference>
<protein>
    <recommendedName>
        <fullName evidence="9">ABC transmembrane type-1 domain-containing protein</fullName>
    </recommendedName>
</protein>
<dbReference type="EMBL" id="NEVU01000003">
    <property type="protein sequence ID" value="OZI71965.1"/>
    <property type="molecule type" value="Genomic_DNA"/>
</dbReference>
<dbReference type="InterPro" id="IPR000515">
    <property type="entry name" value="MetI-like"/>
</dbReference>
<keyword evidence="4" id="KW-1003">Cell membrane</keyword>
<dbReference type="PROSITE" id="PS50928">
    <property type="entry name" value="ABC_TM1"/>
    <property type="match status" value="1"/>
</dbReference>
<dbReference type="GO" id="GO:0005886">
    <property type="term" value="C:plasma membrane"/>
    <property type="evidence" value="ECO:0007669"/>
    <property type="project" value="UniProtKB-SubCell"/>
</dbReference>
<reference evidence="11" key="1">
    <citation type="submission" date="2017-05" db="EMBL/GenBank/DDBJ databases">
        <title>Complete and WGS of Bordetella genogroups.</title>
        <authorList>
            <person name="Spilker T."/>
            <person name="Lipuma J."/>
        </authorList>
    </citation>
    <scope>NUCLEOTIDE SEQUENCE [LARGE SCALE GENOMIC DNA]</scope>
    <source>
        <strain evidence="11">AU6712</strain>
    </source>
</reference>
<keyword evidence="11" id="KW-1185">Reference proteome</keyword>
<dbReference type="OrthoDB" id="9156191at2"/>
<dbReference type="PANTHER" id="PTHR42929:SF5">
    <property type="entry name" value="ABC TRANSPORTER PERMEASE PROTEIN"/>
    <property type="match status" value="1"/>
</dbReference>
<proteinExistence type="inferred from homology"/>
<feature type="transmembrane region" description="Helical" evidence="8">
    <location>
        <begin position="120"/>
        <end position="141"/>
    </location>
</feature>
<dbReference type="Proteomes" id="UP000216429">
    <property type="component" value="Unassembled WGS sequence"/>
</dbReference>
<keyword evidence="5 8" id="KW-0812">Transmembrane</keyword>
<sequence>MSQDAVLQVAGGPSVRIRERQAVLSRLGALAVPGSAFLALFFLAPLCYLLALSLHPGGSMGRLDPEWSLVNYQRFLTDTYYLGILWDTGVFGASTALICAVLAFPFSYKLARMKGPWRTPLLFITVLPLLISAVIRNLGWIPVLSERGVLNQILQALGLRAWHVDWIYNYTGALIGMVHVELPFMVLMLMAVIRKIDPALEEAAINLGAAPWQVFLKVILPLSRPGLMAGVLMVFMASISALVTPAILGGKRVMLMALYIDQQMRGLLNYPVGATAAVLTLVAASLAMLLALKLGRSRV</sequence>
<evidence type="ECO:0000256" key="8">
    <source>
        <dbReference type="RuleBase" id="RU363032"/>
    </source>
</evidence>
<keyword evidence="3 8" id="KW-0813">Transport</keyword>
<keyword evidence="6 8" id="KW-1133">Transmembrane helix</keyword>
<feature type="transmembrane region" description="Helical" evidence="8">
    <location>
        <begin position="227"/>
        <end position="248"/>
    </location>
</feature>
<feature type="transmembrane region" description="Helical" evidence="8">
    <location>
        <begin position="84"/>
        <end position="108"/>
    </location>
</feature>
<dbReference type="InterPro" id="IPR035906">
    <property type="entry name" value="MetI-like_sf"/>
</dbReference>
<dbReference type="CDD" id="cd06261">
    <property type="entry name" value="TM_PBP2"/>
    <property type="match status" value="1"/>
</dbReference>
<dbReference type="RefSeq" id="WP_094816004.1">
    <property type="nucleotide sequence ID" value="NZ_NEVU01000003.1"/>
</dbReference>
<feature type="transmembrane region" description="Helical" evidence="8">
    <location>
        <begin position="268"/>
        <end position="292"/>
    </location>
</feature>
<dbReference type="PANTHER" id="PTHR42929">
    <property type="entry name" value="INNER MEMBRANE ABC TRANSPORTER PERMEASE PROTEIN YDCU-RELATED-RELATED"/>
    <property type="match status" value="1"/>
</dbReference>
<comment type="caution">
    <text evidence="10">The sequence shown here is derived from an EMBL/GenBank/DDBJ whole genome shotgun (WGS) entry which is preliminary data.</text>
</comment>
<dbReference type="SUPFAM" id="SSF161098">
    <property type="entry name" value="MetI-like"/>
    <property type="match status" value="1"/>
</dbReference>
<evidence type="ECO:0000256" key="5">
    <source>
        <dbReference type="ARBA" id="ARBA00022692"/>
    </source>
</evidence>
<feature type="domain" description="ABC transmembrane type-1" evidence="9">
    <location>
        <begin position="85"/>
        <end position="291"/>
    </location>
</feature>
<gene>
    <name evidence="10" type="ORF">CAL22_19490</name>
</gene>
<evidence type="ECO:0000256" key="4">
    <source>
        <dbReference type="ARBA" id="ARBA00022475"/>
    </source>
</evidence>
<feature type="transmembrane region" description="Helical" evidence="8">
    <location>
        <begin position="27"/>
        <end position="51"/>
    </location>
</feature>
<evidence type="ECO:0000256" key="3">
    <source>
        <dbReference type="ARBA" id="ARBA00022448"/>
    </source>
</evidence>
<comment type="similarity">
    <text evidence="2">Belongs to the binding-protein-dependent transport system permease family. CysTW subfamily.</text>
</comment>
<name>A0A261VD80_9BORD</name>
<keyword evidence="7 8" id="KW-0472">Membrane</keyword>
<feature type="transmembrane region" description="Helical" evidence="8">
    <location>
        <begin position="167"/>
        <end position="193"/>
    </location>
</feature>
<evidence type="ECO:0000259" key="9">
    <source>
        <dbReference type="PROSITE" id="PS50928"/>
    </source>
</evidence>
<evidence type="ECO:0000256" key="2">
    <source>
        <dbReference type="ARBA" id="ARBA00007069"/>
    </source>
</evidence>
<accession>A0A261VD80</accession>